<dbReference type="Gene3D" id="3.40.50.300">
    <property type="entry name" value="P-loop containing nucleotide triphosphate hydrolases"/>
    <property type="match status" value="1"/>
</dbReference>
<accession>A0A1H7NQM8</accession>
<dbReference type="Proteomes" id="UP000183015">
    <property type="component" value="Unassembled WGS sequence"/>
</dbReference>
<evidence type="ECO:0000259" key="1">
    <source>
        <dbReference type="Pfam" id="PF25000"/>
    </source>
</evidence>
<proteinExistence type="predicted"/>
<evidence type="ECO:0000313" key="2">
    <source>
        <dbReference type="EMBL" id="SEL25772.1"/>
    </source>
</evidence>
<dbReference type="InterPro" id="IPR027417">
    <property type="entry name" value="P-loop_NTPase"/>
</dbReference>
<dbReference type="AlphaFoldDB" id="A0A1H7NQM8"/>
<dbReference type="Pfam" id="PF13424">
    <property type="entry name" value="TPR_12"/>
    <property type="match status" value="3"/>
</dbReference>
<protein>
    <submittedName>
        <fullName evidence="2">Tetratricopeptide repeat-containing protein</fullName>
    </submittedName>
</protein>
<gene>
    <name evidence="2" type="ORF">SAMN05414137_10730</name>
</gene>
<dbReference type="InterPro" id="IPR011990">
    <property type="entry name" value="TPR-like_helical_dom_sf"/>
</dbReference>
<dbReference type="SUPFAM" id="SSF48452">
    <property type="entry name" value="TPR-like"/>
    <property type="match status" value="4"/>
</dbReference>
<dbReference type="STRING" id="235985.SAMN05414137_10730"/>
<dbReference type="PANTHER" id="PTHR46082:SF6">
    <property type="entry name" value="AAA+ ATPASE DOMAIN-CONTAINING PROTEIN-RELATED"/>
    <property type="match status" value="1"/>
</dbReference>
<dbReference type="Pfam" id="PF25000">
    <property type="entry name" value="DUF7779"/>
    <property type="match status" value="1"/>
</dbReference>
<name>A0A1H7NQM8_STRJI</name>
<organism evidence="2 3">
    <name type="scientific">Streptacidiphilus jiangxiensis</name>
    <dbReference type="NCBI Taxonomy" id="235985"/>
    <lineage>
        <taxon>Bacteria</taxon>
        <taxon>Bacillati</taxon>
        <taxon>Actinomycetota</taxon>
        <taxon>Actinomycetes</taxon>
        <taxon>Kitasatosporales</taxon>
        <taxon>Streptomycetaceae</taxon>
        <taxon>Streptacidiphilus</taxon>
    </lineage>
</organism>
<dbReference type="EMBL" id="FOAZ01000007">
    <property type="protein sequence ID" value="SEL25772.1"/>
    <property type="molecule type" value="Genomic_DNA"/>
</dbReference>
<dbReference type="eggNOG" id="COG2909">
    <property type="taxonomic scope" value="Bacteria"/>
</dbReference>
<sequence>MSTPETNPAHPRDPFSVPAIWGNVPPRNRNFAGRTRLLATLHERLQAGTTAMPPQALHGLGGIGKSQLALEYLYLHQGEYDLVWWIPAENTPQITRSLSELGHMLGLAVQSEPGTVVAAVVDALRRGSPYGRWILVFDNAESPEQIARYLPASASGAILITSRYPHWDRVARPLEVDVLPREESTELLRRRGEDLTEDEADRLAEALGDLPLAIEQVAAWRAETGMPADQYLRLFEEKQSELLTFCSPGDYGRSVATTWNVSLDQIETIDPAAIQLLQICAFYAPEPVPRHLFAGARRGPIATEMDRALADEIQLGLAMREIQRHSLARIDPRTQALQVHRLVRSVLTIRMTAVEQDRMRQGAHMLLSAADPRNPRSPTSWERYAELYPHVLASGAIESADPWVRDLVVNTATYLQRWGDHAAALEFTRKAYAAWKDQFGEEETHTLTLARRLGSVLFTTGHYAEAAELNARSLELHDRMSPHGRRPSRPSEIREEHLDAMSAVAADLRAQGEFARALQISDEVYRLSERAFDEDDPVTLNAAHNLGVSLRLVGDFEKAYELDRRTRDVKAELFGTDHEQTLLTWVGLTIDQRELGRYDHARHRQEEVVSLYRRLMGDTDPATLHARRVLAVARRKAGDHHRARKLSEQTLELTRRRFGEEHPDTLASTLAVAVDLCHTGDLDGAALLGRRTAERYRESLGPAHPHSLSAHANLAITLRLLGDPETALDLDRAAYDGLVDRLGDDHVLALACETNLGSDLSALGRHAEARDRSADARDRSARVLGPDHPSTLAATANLAIDLQALGEKEEALALHTRTMDLMRQTLGANHPVTTELGEWIRANCSIDPLPL</sequence>
<dbReference type="Pfam" id="PF13374">
    <property type="entry name" value="TPR_10"/>
    <property type="match status" value="1"/>
</dbReference>
<dbReference type="InterPro" id="IPR056681">
    <property type="entry name" value="DUF7779"/>
</dbReference>
<evidence type="ECO:0000313" key="3">
    <source>
        <dbReference type="Proteomes" id="UP000183015"/>
    </source>
</evidence>
<reference evidence="3" key="1">
    <citation type="submission" date="2016-10" db="EMBL/GenBank/DDBJ databases">
        <authorList>
            <person name="Varghese N."/>
        </authorList>
    </citation>
    <scope>NUCLEOTIDE SEQUENCE [LARGE SCALE GENOMIC DNA]</scope>
    <source>
        <strain evidence="3">DSM 45096 / BCRC 16803 / CGMCC 4.1857 / CIP 109030 / JCM 12277 / KCTC 19219 / NBRC 100920 / 33214</strain>
    </source>
</reference>
<dbReference type="RefSeq" id="WP_042444910.1">
    <property type="nucleotide sequence ID" value="NZ_BBPN01000008.1"/>
</dbReference>
<dbReference type="PANTHER" id="PTHR46082">
    <property type="entry name" value="ATP/GTP-BINDING PROTEIN-RELATED"/>
    <property type="match status" value="1"/>
</dbReference>
<feature type="domain" description="DUF7779" evidence="1">
    <location>
        <begin position="266"/>
        <end position="354"/>
    </location>
</feature>
<keyword evidence="3" id="KW-1185">Reference proteome</keyword>
<dbReference type="InterPro" id="IPR053137">
    <property type="entry name" value="NLR-like"/>
</dbReference>
<dbReference type="SUPFAM" id="SSF52540">
    <property type="entry name" value="P-loop containing nucleoside triphosphate hydrolases"/>
    <property type="match status" value="1"/>
</dbReference>
<dbReference type="NCBIfam" id="NF040586">
    <property type="entry name" value="FxSxx_TPR"/>
    <property type="match status" value="1"/>
</dbReference>
<dbReference type="Gene3D" id="1.25.40.10">
    <property type="entry name" value="Tetratricopeptide repeat domain"/>
    <property type="match status" value="3"/>
</dbReference>